<feature type="coiled-coil region" evidence="1">
    <location>
        <begin position="166"/>
        <end position="203"/>
    </location>
</feature>
<evidence type="ECO:0000313" key="4">
    <source>
        <dbReference type="Proteomes" id="UP000045051"/>
    </source>
</evidence>
<evidence type="ECO:0000313" key="3">
    <source>
        <dbReference type="EMBL" id="CEN45986.1"/>
    </source>
</evidence>
<dbReference type="AlphaFoldDB" id="A0A0B7I1X5"/>
<name>A0A0B7I1X5_9FLAO</name>
<feature type="coiled-coil region" evidence="1">
    <location>
        <begin position="239"/>
        <end position="284"/>
    </location>
</feature>
<feature type="transmembrane region" description="Helical" evidence="2">
    <location>
        <begin position="332"/>
        <end position="353"/>
    </location>
</feature>
<proteinExistence type="predicted"/>
<evidence type="ECO:0000256" key="2">
    <source>
        <dbReference type="SAM" id="Phobius"/>
    </source>
</evidence>
<dbReference type="Proteomes" id="UP000045051">
    <property type="component" value="Unassembled WGS sequence"/>
</dbReference>
<sequence length="446" mass="51977">MNIKTVDDIRKIRGDIREKIKTLNLKQFQNQTFGQENEYSYRGLIGGIESLLTDLSTLTQHKNKFLKLSDYDERRNIISTLNNILSYLENPSNLYSYVNNLKKILRNYNVRNFSEHQIEFEKEIENVRKIKMELKDVLRDALMFKMEINKNSNLIKETQEDIDKKLENSIETFKEISQKLKEMSNETDKQQTLNEDLDSIKRDAEISLDTISEFEKEASSNNKLIQTFAENIHSRDKRLAQIEAETNSISEKLKKYEEERKSILKEAQNLIETAKQALNYKTAEGLSAAFSTQHEQANKWYYWVWWIVGAGVCLCGTLGLGLWVMYNIQDQWFMILGRILLLPIPIIGAVFCANQYTKQKNIIEDYAYKQTIAKAIVGFSEELNKNGKDGDNSEYVNYIKQALTEIHKDPLRSRKEDKPLLNLKNNQLEQLIELAKKIIEIGKSNT</sequence>
<protein>
    <submittedName>
        <fullName evidence="3">Uncharacterized protein</fullName>
    </submittedName>
</protein>
<keyword evidence="2" id="KW-0812">Transmembrane</keyword>
<keyword evidence="1" id="KW-0175">Coiled coil</keyword>
<keyword evidence="2" id="KW-0472">Membrane</keyword>
<reference evidence="3 4" key="1">
    <citation type="submission" date="2015-01" db="EMBL/GenBank/DDBJ databases">
        <authorList>
            <person name="Xiang T."/>
            <person name="Song Y."/>
            <person name="Huang L."/>
            <person name="Wang B."/>
            <person name="Wu P."/>
        </authorList>
    </citation>
    <scope>NUCLEOTIDE SEQUENCE [LARGE SCALE GENOMIC DNA]</scope>
    <source>
        <strain evidence="3 4">CcD38</strain>
    </source>
</reference>
<feature type="transmembrane region" description="Helical" evidence="2">
    <location>
        <begin position="300"/>
        <end position="326"/>
    </location>
</feature>
<keyword evidence="4" id="KW-1185">Reference proteome</keyword>
<accession>A0A0B7I1X5</accession>
<keyword evidence="2" id="KW-1133">Transmembrane helix</keyword>
<evidence type="ECO:0000256" key="1">
    <source>
        <dbReference type="SAM" id="Coils"/>
    </source>
</evidence>
<organism evidence="3 4">
    <name type="scientific">Capnocytophaga canis</name>
    <dbReference type="NCBI Taxonomy" id="1848903"/>
    <lineage>
        <taxon>Bacteria</taxon>
        <taxon>Pseudomonadati</taxon>
        <taxon>Bacteroidota</taxon>
        <taxon>Flavobacteriia</taxon>
        <taxon>Flavobacteriales</taxon>
        <taxon>Flavobacteriaceae</taxon>
        <taxon>Capnocytophaga</taxon>
    </lineage>
</organism>
<dbReference type="EMBL" id="CDOI01000141">
    <property type="protein sequence ID" value="CEN45986.1"/>
    <property type="molecule type" value="Genomic_DNA"/>
</dbReference>
<dbReference type="RefSeq" id="WP_042344172.1">
    <property type="nucleotide sequence ID" value="NZ_CDOI01000141.1"/>
</dbReference>
<gene>
    <name evidence="3" type="ORF">CCAND38_300036</name>
</gene>